<gene>
    <name evidence="1" type="ORF">Ddye_031264</name>
</gene>
<dbReference type="InterPro" id="IPR052847">
    <property type="entry name" value="Ext_Synaptotagmin/KAHRP-like"/>
</dbReference>
<dbReference type="PANTHER" id="PTHR47042">
    <property type="entry name" value="C2 DOMAIN-CONTAINING PROTEIN-LIKE"/>
    <property type="match status" value="1"/>
</dbReference>
<reference evidence="1" key="1">
    <citation type="journal article" date="2023" name="Plant J.">
        <title>Genome sequences and population genomics provide insights into the demographic history, inbreeding, and mutation load of two 'living fossil' tree species of Dipteronia.</title>
        <authorList>
            <person name="Feng Y."/>
            <person name="Comes H.P."/>
            <person name="Chen J."/>
            <person name="Zhu S."/>
            <person name="Lu R."/>
            <person name="Zhang X."/>
            <person name="Li P."/>
            <person name="Qiu J."/>
            <person name="Olsen K.M."/>
            <person name="Qiu Y."/>
        </authorList>
    </citation>
    <scope>NUCLEOTIDE SEQUENCE</scope>
    <source>
        <strain evidence="1">KIB01</strain>
    </source>
</reference>
<evidence type="ECO:0000313" key="2">
    <source>
        <dbReference type="Proteomes" id="UP001280121"/>
    </source>
</evidence>
<dbReference type="EMBL" id="JANJYI010000009">
    <property type="protein sequence ID" value="KAK2636472.1"/>
    <property type="molecule type" value="Genomic_DNA"/>
</dbReference>
<dbReference type="AlphaFoldDB" id="A0AAD9TI26"/>
<dbReference type="Proteomes" id="UP001280121">
    <property type="component" value="Unassembled WGS sequence"/>
</dbReference>
<proteinExistence type="predicted"/>
<accession>A0AAD9TI26</accession>
<keyword evidence="2" id="KW-1185">Reference proteome</keyword>
<dbReference type="PANTHER" id="PTHR47042:SF4">
    <property type="entry name" value="OS02G0313700 PROTEIN"/>
    <property type="match status" value="1"/>
</dbReference>
<evidence type="ECO:0000313" key="1">
    <source>
        <dbReference type="EMBL" id="KAK2636472.1"/>
    </source>
</evidence>
<comment type="caution">
    <text evidence="1">The sequence shown here is derived from an EMBL/GenBank/DDBJ whole genome shotgun (WGS) entry which is preliminary data.</text>
</comment>
<sequence>MLCVHIQLQVLIGVKLLRRWLFLGRFRVCFVEPPYFQMNVEPIFTHGLDVTKLPGNAGPFGSANPAAVGSLNNGRSTNS</sequence>
<organism evidence="1 2">
    <name type="scientific">Dipteronia dyeriana</name>
    <dbReference type="NCBI Taxonomy" id="168575"/>
    <lineage>
        <taxon>Eukaryota</taxon>
        <taxon>Viridiplantae</taxon>
        <taxon>Streptophyta</taxon>
        <taxon>Embryophyta</taxon>
        <taxon>Tracheophyta</taxon>
        <taxon>Spermatophyta</taxon>
        <taxon>Magnoliopsida</taxon>
        <taxon>eudicotyledons</taxon>
        <taxon>Gunneridae</taxon>
        <taxon>Pentapetalae</taxon>
        <taxon>rosids</taxon>
        <taxon>malvids</taxon>
        <taxon>Sapindales</taxon>
        <taxon>Sapindaceae</taxon>
        <taxon>Hippocastanoideae</taxon>
        <taxon>Acereae</taxon>
        <taxon>Dipteronia</taxon>
    </lineage>
</organism>
<protein>
    <submittedName>
        <fullName evidence="1">Uncharacterized protein</fullName>
    </submittedName>
</protein>
<name>A0AAD9TI26_9ROSI</name>